<sequence length="137" mass="14586">MGRIPGWTAITLAFVLVVGAGGCYSDEAAAPPVCDSFAAVQNTVDHIREVNVSENGLSQLRPYLTQLREQLTQLYTDARAQFAPQADRLKAAVDQLEAALRTARDDPSALNLAAVRTTVTAVRAGGQDLRAAMAQTC</sequence>
<accession>A0A919W629</accession>
<dbReference type="Proteomes" id="UP000677082">
    <property type="component" value="Unassembled WGS sequence"/>
</dbReference>
<dbReference type="RefSeq" id="WP_213009719.1">
    <property type="nucleotide sequence ID" value="NZ_BOQN01000072.1"/>
</dbReference>
<dbReference type="EMBL" id="BOQN01000072">
    <property type="protein sequence ID" value="GIM93920.1"/>
    <property type="molecule type" value="Genomic_DNA"/>
</dbReference>
<dbReference type="AlphaFoldDB" id="A0A919W629"/>
<evidence type="ECO:0000313" key="2">
    <source>
        <dbReference type="Proteomes" id="UP000677082"/>
    </source>
</evidence>
<organism evidence="1 2">
    <name type="scientific">Paractinoplanes toevensis</name>
    <dbReference type="NCBI Taxonomy" id="571911"/>
    <lineage>
        <taxon>Bacteria</taxon>
        <taxon>Bacillati</taxon>
        <taxon>Actinomycetota</taxon>
        <taxon>Actinomycetes</taxon>
        <taxon>Micromonosporales</taxon>
        <taxon>Micromonosporaceae</taxon>
        <taxon>Paractinoplanes</taxon>
    </lineage>
</organism>
<evidence type="ECO:0008006" key="3">
    <source>
        <dbReference type="Google" id="ProtNLM"/>
    </source>
</evidence>
<keyword evidence="2" id="KW-1185">Reference proteome</keyword>
<protein>
    <recommendedName>
        <fullName evidence="3">Lipoprotein</fullName>
    </recommendedName>
</protein>
<name>A0A919W629_9ACTN</name>
<evidence type="ECO:0000313" key="1">
    <source>
        <dbReference type="EMBL" id="GIM93920.1"/>
    </source>
</evidence>
<reference evidence="1 2" key="1">
    <citation type="submission" date="2021-03" db="EMBL/GenBank/DDBJ databases">
        <title>Whole genome shotgun sequence of Actinoplanes toevensis NBRC 105298.</title>
        <authorList>
            <person name="Komaki H."/>
            <person name="Tamura T."/>
        </authorList>
    </citation>
    <scope>NUCLEOTIDE SEQUENCE [LARGE SCALE GENOMIC DNA]</scope>
    <source>
        <strain evidence="1 2">NBRC 105298</strain>
    </source>
</reference>
<comment type="caution">
    <text evidence="1">The sequence shown here is derived from an EMBL/GenBank/DDBJ whole genome shotgun (WGS) entry which is preliminary data.</text>
</comment>
<proteinExistence type="predicted"/>
<gene>
    <name evidence="1" type="ORF">Ato02nite_057130</name>
</gene>
<dbReference type="PROSITE" id="PS51257">
    <property type="entry name" value="PROKAR_LIPOPROTEIN"/>
    <property type="match status" value="1"/>
</dbReference>